<feature type="transmembrane region" description="Helical" evidence="6">
    <location>
        <begin position="42"/>
        <end position="69"/>
    </location>
</feature>
<evidence type="ECO:0000256" key="6">
    <source>
        <dbReference type="SAM" id="Phobius"/>
    </source>
</evidence>
<dbReference type="PANTHER" id="PTHR23511">
    <property type="entry name" value="SYNAPTIC VESICLE GLYCOPROTEIN 2"/>
    <property type="match status" value="1"/>
</dbReference>
<sequence>MRRDPSLTKVLFKMTFAVPDSISKKSSFEDALDLTGFGKYNVGMLITCCLLILAMYMDIFGFSVVLPAMACDMSLNTSQQGLLSAIPLIGLILSSYVWGLCADTTGRRKTLLLAMPIGFILSLAATMAPSFAIMAVLKFLSVSFSAAANAAAFVLLAESIPSRHRSRFMFLMASATMVVQLIICSFALPIFTLDFAYEISWLGVVYRPWRLLMQVICLPGGLGILFMTLLQESPKFLLKEALSVNSAETSVLRKVWNQTAPLFKRPLLKNSAILYYLLLTAYMTSTGFTMWVPTMTNAYFTGDESHHGRTFCEVASQSTRTGSSNGTEIGNCTGSIEPRALYATMIYSGASTVLMICLSFVVGVFGKKKITLAVFIISSTAGTLLLFIKVPMLSIALFFVFLYVAQILGNVNTYLVELNPTHLRGMATCLSVVVARGSGFFSVQIIASLLGEYCMPMLSGYVALVMSGFLVATFLPSDSNPTKQKNEIERNETEDVENPKFLKMTFVTPETLSKKTTYENALDLTGFGKYNAGMLIACCLLILSMNLDMFGFSVVLPAMACDMALDTSQQGLLSAIPLIGMIVSSYGWGLCSDTQGRRKTLLIAMPAALILSLATTMAPTFALLAIFKFFSVSFSAAANAAAFVLLAESVPSRHRSRFVILMASATMYLITYFWLSAFALPIFTLTFGYEISWLGLVYTPWRMLLQIVCIPCALGIIFMIFLQESPKYLLSRGRDEEALKVLKIIYKYNSGENMENYPVKEVYLNETTADNSAGISVLKKIWNQTAPLFKPPLLKNSAILFYLLLSAFTTSTGFTMWVPTMTNAYFTGDESHHGRTFCEVASQSATTGSSNGTEIEDCSNSIQTGALYATMVYSGVSTMLMVTISFIVGIVGKKIITLAIFVMSFTAGTLLLFVKVPMLSIALFFMFLYVAQVLGNINTYLVELNPTHLRSMATCLAVVIARGSGFFSVQIIANLLGEYCTPMISGYIVLVMSGFVVATFLPSESKLKSISQGEQNHAEDAENPKD</sequence>
<protein>
    <recommendedName>
        <fullName evidence="7">Major facilitator superfamily (MFS) profile domain-containing protein</fullName>
    </recommendedName>
</protein>
<feature type="transmembrane region" description="Helical" evidence="6">
    <location>
        <begin position="658"/>
        <end position="683"/>
    </location>
</feature>
<feature type="transmembrane region" description="Helical" evidence="6">
    <location>
        <begin position="703"/>
        <end position="722"/>
    </location>
</feature>
<keyword evidence="2" id="KW-0813">Transport</keyword>
<dbReference type="InterPro" id="IPR036259">
    <property type="entry name" value="MFS_trans_sf"/>
</dbReference>
<feature type="transmembrane region" description="Helical" evidence="6">
    <location>
        <begin position="169"/>
        <end position="191"/>
    </location>
</feature>
<feature type="domain" description="Major facilitator superfamily (MFS) profile" evidence="7">
    <location>
        <begin position="534"/>
        <end position="1006"/>
    </location>
</feature>
<feature type="domain" description="Major facilitator superfamily (MFS) profile" evidence="7">
    <location>
        <begin position="44"/>
        <end position="480"/>
    </location>
</feature>
<feature type="transmembrane region" description="Helical" evidence="6">
    <location>
        <begin position="984"/>
        <end position="1001"/>
    </location>
</feature>
<evidence type="ECO:0000313" key="8">
    <source>
        <dbReference type="EMBL" id="KAF9405597.1"/>
    </source>
</evidence>
<dbReference type="GO" id="GO:0022857">
    <property type="term" value="F:transmembrane transporter activity"/>
    <property type="evidence" value="ECO:0007669"/>
    <property type="project" value="InterPro"/>
</dbReference>
<feature type="transmembrane region" description="Helical" evidence="6">
    <location>
        <begin position="895"/>
        <end position="914"/>
    </location>
</feature>
<dbReference type="PROSITE" id="PS50850">
    <property type="entry name" value="MFS"/>
    <property type="match status" value="2"/>
</dbReference>
<comment type="caution">
    <text evidence="8">The sequence shown here is derived from an EMBL/GenBank/DDBJ whole genome shotgun (WGS) entry which is preliminary data.</text>
</comment>
<organism evidence="8 9">
    <name type="scientific">Spodoptera exigua</name>
    <name type="common">Beet armyworm</name>
    <name type="synonym">Noctua fulgens</name>
    <dbReference type="NCBI Taxonomy" id="7107"/>
    <lineage>
        <taxon>Eukaryota</taxon>
        <taxon>Metazoa</taxon>
        <taxon>Ecdysozoa</taxon>
        <taxon>Arthropoda</taxon>
        <taxon>Hexapoda</taxon>
        <taxon>Insecta</taxon>
        <taxon>Pterygota</taxon>
        <taxon>Neoptera</taxon>
        <taxon>Endopterygota</taxon>
        <taxon>Lepidoptera</taxon>
        <taxon>Glossata</taxon>
        <taxon>Ditrysia</taxon>
        <taxon>Noctuoidea</taxon>
        <taxon>Noctuidae</taxon>
        <taxon>Amphipyrinae</taxon>
        <taxon>Spodoptera</taxon>
    </lineage>
</organism>
<evidence type="ECO:0000256" key="1">
    <source>
        <dbReference type="ARBA" id="ARBA00004141"/>
    </source>
</evidence>
<reference evidence="8" key="1">
    <citation type="submission" date="2020-08" db="EMBL/GenBank/DDBJ databases">
        <title>Spodoptera exigua strain:BAW_Kor-Di-RS1 Genome sequencing and assembly.</title>
        <authorList>
            <person name="Kim J."/>
            <person name="Nam H.Y."/>
            <person name="Kwon M."/>
            <person name="Choi J.H."/>
            <person name="Cho S.R."/>
            <person name="Kim G.-H."/>
        </authorList>
    </citation>
    <scope>NUCLEOTIDE SEQUENCE</scope>
    <source>
        <strain evidence="8">BAW_Kor-Di-RS1</strain>
        <tissue evidence="8">Whole-body</tissue>
    </source>
</reference>
<feature type="transmembrane region" description="Helical" evidence="6">
    <location>
        <begin position="111"/>
        <end position="133"/>
    </location>
</feature>
<feature type="transmembrane region" description="Helical" evidence="6">
    <location>
        <begin position="427"/>
        <end position="451"/>
    </location>
</feature>
<feature type="transmembrane region" description="Helical" evidence="6">
    <location>
        <begin position="394"/>
        <end position="415"/>
    </location>
</feature>
<gene>
    <name evidence="8" type="ORF">HW555_013738</name>
</gene>
<keyword evidence="9" id="KW-1185">Reference proteome</keyword>
<dbReference type="AlphaFoldDB" id="A0A835G2V0"/>
<feature type="transmembrane region" description="Helical" evidence="6">
    <location>
        <begin position="534"/>
        <end position="559"/>
    </location>
</feature>
<proteinExistence type="predicted"/>
<feature type="transmembrane region" description="Helical" evidence="6">
    <location>
        <begin position="571"/>
        <end position="589"/>
    </location>
</feature>
<evidence type="ECO:0000313" key="9">
    <source>
        <dbReference type="Proteomes" id="UP000648187"/>
    </source>
</evidence>
<feature type="transmembrane region" description="Helical" evidence="6">
    <location>
        <begin position="211"/>
        <end position="230"/>
    </location>
</feature>
<dbReference type="InterPro" id="IPR020846">
    <property type="entry name" value="MFS_dom"/>
</dbReference>
<feature type="transmembrane region" description="Helical" evidence="6">
    <location>
        <begin position="799"/>
        <end position="818"/>
    </location>
</feature>
<keyword evidence="3 6" id="KW-0812">Transmembrane</keyword>
<dbReference type="Gene3D" id="1.20.1250.20">
    <property type="entry name" value="MFS general substrate transporter like domains"/>
    <property type="match status" value="2"/>
</dbReference>
<feature type="transmembrane region" description="Helical" evidence="6">
    <location>
        <begin position="345"/>
        <end position="365"/>
    </location>
</feature>
<feature type="transmembrane region" description="Helical" evidence="6">
    <location>
        <begin position="81"/>
        <end position="99"/>
    </location>
</feature>
<name>A0A835G2V0_SPOEX</name>
<evidence type="ECO:0000256" key="5">
    <source>
        <dbReference type="ARBA" id="ARBA00023136"/>
    </source>
</evidence>
<feature type="transmembrane region" description="Helical" evidence="6">
    <location>
        <begin position="953"/>
        <end position="972"/>
    </location>
</feature>
<feature type="transmembrane region" description="Helical" evidence="6">
    <location>
        <begin position="920"/>
        <end position="941"/>
    </location>
</feature>
<dbReference type="PANTHER" id="PTHR23511:SF35">
    <property type="entry name" value="MAJOR FACILITATOR SUPERFAMILY (MFS) PROFILE DOMAIN-CONTAINING PROTEIN"/>
    <property type="match status" value="1"/>
</dbReference>
<dbReference type="InterPro" id="IPR011701">
    <property type="entry name" value="MFS"/>
</dbReference>
<feature type="transmembrane region" description="Helical" evidence="6">
    <location>
        <begin position="457"/>
        <end position="475"/>
    </location>
</feature>
<keyword evidence="5 6" id="KW-0472">Membrane</keyword>
<feature type="transmembrane region" description="Helical" evidence="6">
    <location>
        <begin position="866"/>
        <end position="888"/>
    </location>
</feature>
<dbReference type="EMBL" id="JACKWZ010000714">
    <property type="protein sequence ID" value="KAF9405597.1"/>
    <property type="molecule type" value="Genomic_DNA"/>
</dbReference>
<feature type="transmembrane region" description="Helical" evidence="6">
    <location>
        <begin position="601"/>
        <end position="619"/>
    </location>
</feature>
<accession>A0A835G2V0</accession>
<feature type="transmembrane region" description="Helical" evidence="6">
    <location>
        <begin position="273"/>
        <end position="292"/>
    </location>
</feature>
<dbReference type="GO" id="GO:0016020">
    <property type="term" value="C:membrane"/>
    <property type="evidence" value="ECO:0007669"/>
    <property type="project" value="UniProtKB-SubCell"/>
</dbReference>
<evidence type="ECO:0000256" key="3">
    <source>
        <dbReference type="ARBA" id="ARBA00022692"/>
    </source>
</evidence>
<dbReference type="Pfam" id="PF07690">
    <property type="entry name" value="MFS_1"/>
    <property type="match status" value="2"/>
</dbReference>
<dbReference type="Proteomes" id="UP000648187">
    <property type="component" value="Unassembled WGS sequence"/>
</dbReference>
<feature type="transmembrane region" description="Helical" evidence="6">
    <location>
        <begin position="139"/>
        <end position="157"/>
    </location>
</feature>
<evidence type="ECO:0000256" key="4">
    <source>
        <dbReference type="ARBA" id="ARBA00022989"/>
    </source>
</evidence>
<feature type="transmembrane region" description="Helical" evidence="6">
    <location>
        <begin position="625"/>
        <end position="646"/>
    </location>
</feature>
<comment type="subcellular location">
    <subcellularLocation>
        <location evidence="1">Membrane</location>
        <topology evidence="1">Multi-pass membrane protein</topology>
    </subcellularLocation>
</comment>
<keyword evidence="4 6" id="KW-1133">Transmembrane helix</keyword>
<evidence type="ECO:0000259" key="7">
    <source>
        <dbReference type="PROSITE" id="PS50850"/>
    </source>
</evidence>
<dbReference type="SUPFAM" id="SSF103473">
    <property type="entry name" value="MFS general substrate transporter"/>
    <property type="match status" value="2"/>
</dbReference>
<feature type="transmembrane region" description="Helical" evidence="6">
    <location>
        <begin position="370"/>
        <end position="388"/>
    </location>
</feature>
<evidence type="ECO:0000256" key="2">
    <source>
        <dbReference type="ARBA" id="ARBA00022448"/>
    </source>
</evidence>